<accession>A0A8K0GE44</accession>
<evidence type="ECO:0000256" key="1">
    <source>
        <dbReference type="ARBA" id="ARBA00001974"/>
    </source>
</evidence>
<comment type="caution">
    <text evidence="4">The sequence shown here is derived from an EMBL/GenBank/DDBJ whole genome shotgun (WGS) entry which is preliminary data.</text>
</comment>
<dbReference type="AlphaFoldDB" id="A0A8K0GE44"/>
<gene>
    <name evidence="4" type="ORF">ILUMI_10461</name>
</gene>
<dbReference type="SUPFAM" id="SSF56645">
    <property type="entry name" value="Acyl-CoA dehydrogenase NM domain-like"/>
    <property type="match status" value="1"/>
</dbReference>
<dbReference type="GO" id="GO:0005777">
    <property type="term" value="C:peroxisome"/>
    <property type="evidence" value="ECO:0007669"/>
    <property type="project" value="InterPro"/>
</dbReference>
<evidence type="ECO:0000313" key="4">
    <source>
        <dbReference type="EMBL" id="KAF2895681.1"/>
    </source>
</evidence>
<sequence length="198" mass="22690">MSVDTSFIEDLPAGPLDAYRKKAKFDWKKLKLVFEDVNLLKTKLKVWNTLEKDPIFQRPEKGLSTKDQKRIAALQLQKFRKYNLMPNNLQKESMKNRGRYLMAIHEALSEAYPSVCVKQAVGIPLFQNPVATLGTERHKHIIEAVWNRQILGALALTEVAHGSDTKNMRTTATYDKETQEFIINTPDFKAAKCWVGNL</sequence>
<evidence type="ECO:0008006" key="6">
    <source>
        <dbReference type="Google" id="ProtNLM"/>
    </source>
</evidence>
<keyword evidence="5" id="KW-1185">Reference proteome</keyword>
<dbReference type="InterPro" id="IPR012258">
    <property type="entry name" value="Acyl-CoA_oxidase"/>
</dbReference>
<dbReference type="GO" id="GO:0071949">
    <property type="term" value="F:FAD binding"/>
    <property type="evidence" value="ECO:0007669"/>
    <property type="project" value="InterPro"/>
</dbReference>
<keyword evidence="3" id="KW-0274">FAD</keyword>
<dbReference type="OrthoDB" id="538336at2759"/>
<dbReference type="GO" id="GO:0016402">
    <property type="term" value="F:pristanoyl-CoA oxidase activity"/>
    <property type="evidence" value="ECO:0007669"/>
    <property type="project" value="TreeGrafter"/>
</dbReference>
<dbReference type="InterPro" id="IPR009100">
    <property type="entry name" value="AcylCoA_DH/oxidase_NM_dom_sf"/>
</dbReference>
<feature type="non-terminal residue" evidence="4">
    <location>
        <position position="1"/>
    </location>
</feature>
<comment type="cofactor">
    <cofactor evidence="1">
        <name>FAD</name>
        <dbReference type="ChEBI" id="CHEBI:57692"/>
    </cofactor>
</comment>
<name>A0A8K0GE44_IGNLU</name>
<dbReference type="Gene3D" id="2.40.110.10">
    <property type="entry name" value="Butyryl-CoA Dehydrogenase, subunit A, domain 2"/>
    <property type="match status" value="1"/>
</dbReference>
<dbReference type="GO" id="GO:0005504">
    <property type="term" value="F:fatty acid binding"/>
    <property type="evidence" value="ECO:0007669"/>
    <property type="project" value="TreeGrafter"/>
</dbReference>
<dbReference type="GO" id="GO:0033540">
    <property type="term" value="P:fatty acid beta-oxidation using acyl-CoA oxidase"/>
    <property type="evidence" value="ECO:0007669"/>
    <property type="project" value="TreeGrafter"/>
</dbReference>
<dbReference type="PANTHER" id="PTHR10909">
    <property type="entry name" value="ELECTRON TRANSPORT OXIDOREDUCTASE"/>
    <property type="match status" value="1"/>
</dbReference>
<dbReference type="GO" id="GO:0055088">
    <property type="term" value="P:lipid homeostasis"/>
    <property type="evidence" value="ECO:0007669"/>
    <property type="project" value="TreeGrafter"/>
</dbReference>
<dbReference type="Proteomes" id="UP000801492">
    <property type="component" value="Unassembled WGS sequence"/>
</dbReference>
<protein>
    <recommendedName>
        <fullName evidence="6">Acyl-CoA oxidase</fullName>
    </recommendedName>
</protein>
<dbReference type="EMBL" id="VTPC01005723">
    <property type="protein sequence ID" value="KAF2895681.1"/>
    <property type="molecule type" value="Genomic_DNA"/>
</dbReference>
<evidence type="ECO:0000256" key="3">
    <source>
        <dbReference type="ARBA" id="ARBA00022827"/>
    </source>
</evidence>
<evidence type="ECO:0000313" key="5">
    <source>
        <dbReference type="Proteomes" id="UP000801492"/>
    </source>
</evidence>
<reference evidence="4" key="1">
    <citation type="submission" date="2019-08" db="EMBL/GenBank/DDBJ databases">
        <title>The genome of the North American firefly Photinus pyralis.</title>
        <authorList>
            <consortium name="Photinus pyralis genome working group"/>
            <person name="Fallon T.R."/>
            <person name="Sander Lower S.E."/>
            <person name="Weng J.-K."/>
        </authorList>
    </citation>
    <scope>NUCLEOTIDE SEQUENCE</scope>
    <source>
        <strain evidence="4">TRF0915ILg1</strain>
        <tissue evidence="4">Whole body</tissue>
    </source>
</reference>
<dbReference type="PANTHER" id="PTHR10909:SF223">
    <property type="entry name" value="ACYL-COENZYME A OXIDASE"/>
    <property type="match status" value="1"/>
</dbReference>
<proteinExistence type="predicted"/>
<dbReference type="InterPro" id="IPR046373">
    <property type="entry name" value="Acyl-CoA_Oxase/DH_mid-dom_sf"/>
</dbReference>
<evidence type="ECO:0000256" key="2">
    <source>
        <dbReference type="ARBA" id="ARBA00022630"/>
    </source>
</evidence>
<organism evidence="4 5">
    <name type="scientific">Ignelater luminosus</name>
    <name type="common">Cucubano</name>
    <name type="synonym">Pyrophorus luminosus</name>
    <dbReference type="NCBI Taxonomy" id="2038154"/>
    <lineage>
        <taxon>Eukaryota</taxon>
        <taxon>Metazoa</taxon>
        <taxon>Ecdysozoa</taxon>
        <taxon>Arthropoda</taxon>
        <taxon>Hexapoda</taxon>
        <taxon>Insecta</taxon>
        <taxon>Pterygota</taxon>
        <taxon>Neoptera</taxon>
        <taxon>Endopterygota</taxon>
        <taxon>Coleoptera</taxon>
        <taxon>Polyphaga</taxon>
        <taxon>Elateriformia</taxon>
        <taxon>Elateroidea</taxon>
        <taxon>Elateridae</taxon>
        <taxon>Agrypninae</taxon>
        <taxon>Pyrophorini</taxon>
        <taxon>Ignelater</taxon>
    </lineage>
</organism>
<keyword evidence="2" id="KW-0285">Flavoprotein</keyword>